<dbReference type="Pfam" id="PF00759">
    <property type="entry name" value="Glyco_hydro_9"/>
    <property type="match status" value="1"/>
</dbReference>
<evidence type="ECO:0000256" key="5">
    <source>
        <dbReference type="ARBA" id="ARBA00023326"/>
    </source>
</evidence>
<dbReference type="InterPro" id="IPR001701">
    <property type="entry name" value="Glyco_hydro_9"/>
</dbReference>
<feature type="domain" description="Cellulase Ig-like" evidence="8">
    <location>
        <begin position="47"/>
        <end position="128"/>
    </location>
</feature>
<accession>A0A2T0SBK4</accession>
<comment type="caution">
    <text evidence="9">The sequence shown here is derived from an EMBL/GenBank/DDBJ whole genome shotgun (WGS) entry which is preliminary data.</text>
</comment>
<dbReference type="InterPro" id="IPR004197">
    <property type="entry name" value="Cellulase_Ig-like"/>
</dbReference>
<protein>
    <submittedName>
        <fullName evidence="9">Endoglucanase</fullName>
    </submittedName>
</protein>
<dbReference type="SUPFAM" id="SSF81296">
    <property type="entry name" value="E set domains"/>
    <property type="match status" value="1"/>
</dbReference>
<evidence type="ECO:0000259" key="7">
    <source>
        <dbReference type="Pfam" id="PF00759"/>
    </source>
</evidence>
<evidence type="ECO:0000256" key="6">
    <source>
        <dbReference type="SAM" id="MobiDB-lite"/>
    </source>
</evidence>
<dbReference type="InterPro" id="IPR028994">
    <property type="entry name" value="Integrin_alpha_N"/>
</dbReference>
<dbReference type="Proteomes" id="UP000239209">
    <property type="component" value="Unassembled WGS sequence"/>
</dbReference>
<evidence type="ECO:0000256" key="2">
    <source>
        <dbReference type="ARBA" id="ARBA00022801"/>
    </source>
</evidence>
<dbReference type="SUPFAM" id="SSF48208">
    <property type="entry name" value="Six-hairpin glycosidases"/>
    <property type="match status" value="1"/>
</dbReference>
<evidence type="ECO:0000259" key="8">
    <source>
        <dbReference type="Pfam" id="PF02927"/>
    </source>
</evidence>
<comment type="similarity">
    <text evidence="1">Belongs to the glycosyl hydrolase 9 (cellulase E) family.</text>
</comment>
<evidence type="ECO:0000313" key="10">
    <source>
        <dbReference type="Proteomes" id="UP000239209"/>
    </source>
</evidence>
<dbReference type="Pfam" id="PF02927">
    <property type="entry name" value="CelD_N"/>
    <property type="match status" value="1"/>
</dbReference>
<dbReference type="Gene3D" id="2.60.40.10">
    <property type="entry name" value="Immunoglobulins"/>
    <property type="match status" value="1"/>
</dbReference>
<reference evidence="9 10" key="1">
    <citation type="submission" date="2018-03" db="EMBL/GenBank/DDBJ databases">
        <title>Genomic Encyclopedia of Archaeal and Bacterial Type Strains, Phase II (KMG-II): from individual species to whole genera.</title>
        <authorList>
            <person name="Goeker M."/>
        </authorList>
    </citation>
    <scope>NUCLEOTIDE SEQUENCE [LARGE SCALE GENOMIC DNA]</scope>
    <source>
        <strain evidence="9 10">DSM 45348</strain>
    </source>
</reference>
<keyword evidence="4" id="KW-0326">Glycosidase</keyword>
<dbReference type="InterPro" id="IPR013783">
    <property type="entry name" value="Ig-like_fold"/>
</dbReference>
<gene>
    <name evidence="9" type="ORF">CLV70_104361</name>
</gene>
<evidence type="ECO:0000256" key="4">
    <source>
        <dbReference type="ARBA" id="ARBA00023295"/>
    </source>
</evidence>
<evidence type="ECO:0000256" key="1">
    <source>
        <dbReference type="ARBA" id="ARBA00007072"/>
    </source>
</evidence>
<name>A0A2T0SBK4_9ACTN</name>
<keyword evidence="5" id="KW-0624">Polysaccharide degradation</keyword>
<sequence length="884" mass="92825">MEQLSPGSISEKRKNDVRLRLTAALSTAALIGSTPVAVTAAQAAVTSFIRVNQVGYPADGPKTAFLLGTTAQAGAPFQVVDGAGTQVLAGTVGASLGSWNSTYTAVAPIDFSSLRSAGQYSIRVSGVTTSPTFSVGTANGLYAPVSATMTKFFQANRDGANVLPGVLNRKASHLADSSATVYRKPSFDEDGAIVGGLTRAQAATVDVSGGWFDAGDYLKFTHTAAYTLDTLLIAQRSGSPDPARAAEIDFGLDWLDKMWDDGASVLYAQVGIGGGDDENYFGDHDTWRLPETDDTITDPAGTDLYYLRHRPVFRANEPGAKLSPNLAGRVSAAFAIAAQIHATSDPTRARAELTKAAAIYGLAKTTSVGELVTTFPHDYYGEDLWTDDMAFGGVELHLAAKALGDSRAAAWLTQAAQWSRQYLDGDEHDTLNLYDVGSLASADLATVVGSGAAVTRAELVSSLEEQLDAGVARANADRFRAGAVYDDYDSTSHTFGLIAQAARYRDVTGSTRYATFAQQQANWILGGNPWGTSLIVGVGSTYPKCPHHQIANLAGSLTGTGAVLAGAAVNGPNGTDTFDDLQPGDDVRACPADGVDRYAAFNGNGARYLDRVEAWMSNEPAIDFTSTGAVAFSLLGPGTPATGPAPHADTIGVFRPSNHTAYLRTSITPGNSDVPAFAIGDGSQAPVIGDWDGDGVDGWGYFDPADRSFHLRDALDADEEPETVFVAGYAASGDVPIAGDWDGDGRDTVGTWRPGDQLARLRNTNAAGAAEVTQSSGKPATTPLAGDWDGDGRDSLGYYDPADRSFHLRDALTGTGASDFTFVYGSAGDKPVMGDWNGDGRDTAGIWRPSTKEFYLRNTNQGGDAEIRAAYGTTTDRPMVGDWQ</sequence>
<dbReference type="AlphaFoldDB" id="A0A2T0SBK4"/>
<dbReference type="Gene3D" id="1.50.10.10">
    <property type="match status" value="1"/>
</dbReference>
<feature type="compositionally biased region" description="Polar residues" evidence="6">
    <location>
        <begin position="769"/>
        <end position="779"/>
    </location>
</feature>
<dbReference type="GO" id="GO:0000272">
    <property type="term" value="P:polysaccharide catabolic process"/>
    <property type="evidence" value="ECO:0007669"/>
    <property type="project" value="UniProtKB-KW"/>
</dbReference>
<dbReference type="InterPro" id="IPR012341">
    <property type="entry name" value="6hp_glycosidase-like_sf"/>
</dbReference>
<dbReference type="EMBL" id="PVZG01000004">
    <property type="protein sequence ID" value="PRY30809.1"/>
    <property type="molecule type" value="Genomic_DNA"/>
</dbReference>
<dbReference type="InterPro" id="IPR014756">
    <property type="entry name" value="Ig_E-set"/>
</dbReference>
<dbReference type="CDD" id="cd02850">
    <property type="entry name" value="E_set_Cellulase_N"/>
    <property type="match status" value="1"/>
</dbReference>
<feature type="domain" description="Glycoside hydrolase family 9" evidence="7">
    <location>
        <begin position="142"/>
        <end position="627"/>
    </location>
</feature>
<dbReference type="GO" id="GO:0008810">
    <property type="term" value="F:cellulase activity"/>
    <property type="evidence" value="ECO:0007669"/>
    <property type="project" value="InterPro"/>
</dbReference>
<keyword evidence="2" id="KW-0378">Hydrolase</keyword>
<dbReference type="InterPro" id="IPR008928">
    <property type="entry name" value="6-hairpin_glycosidase_sf"/>
</dbReference>
<dbReference type="SUPFAM" id="SSF69318">
    <property type="entry name" value="Integrin alpha N-terminal domain"/>
    <property type="match status" value="1"/>
</dbReference>
<dbReference type="PANTHER" id="PTHR22298">
    <property type="entry name" value="ENDO-1,4-BETA-GLUCANASE"/>
    <property type="match status" value="1"/>
</dbReference>
<evidence type="ECO:0000256" key="3">
    <source>
        <dbReference type="ARBA" id="ARBA00023277"/>
    </source>
</evidence>
<evidence type="ECO:0000313" key="9">
    <source>
        <dbReference type="EMBL" id="PRY30809.1"/>
    </source>
</evidence>
<organism evidence="9 10">
    <name type="scientific">Pseudosporangium ferrugineum</name>
    <dbReference type="NCBI Taxonomy" id="439699"/>
    <lineage>
        <taxon>Bacteria</taxon>
        <taxon>Bacillati</taxon>
        <taxon>Actinomycetota</taxon>
        <taxon>Actinomycetes</taxon>
        <taxon>Micromonosporales</taxon>
        <taxon>Micromonosporaceae</taxon>
        <taxon>Pseudosporangium</taxon>
    </lineage>
</organism>
<feature type="region of interest" description="Disordered" evidence="6">
    <location>
        <begin position="769"/>
        <end position="789"/>
    </location>
</feature>
<keyword evidence="3" id="KW-0119">Carbohydrate metabolism</keyword>
<keyword evidence="10" id="KW-1185">Reference proteome</keyword>
<proteinExistence type="inferred from homology"/>